<reference evidence="2" key="1">
    <citation type="journal article" date="2019" name="Int. J. Syst. Evol. Microbiol.">
        <title>The Global Catalogue of Microorganisms (GCM) 10K type strain sequencing project: providing services to taxonomists for standard genome sequencing and annotation.</title>
        <authorList>
            <consortium name="The Broad Institute Genomics Platform"/>
            <consortium name="The Broad Institute Genome Sequencing Center for Infectious Disease"/>
            <person name="Wu L."/>
            <person name="Ma J."/>
        </authorList>
    </citation>
    <scope>NUCLEOTIDE SEQUENCE [LARGE SCALE GENOMIC DNA]</scope>
    <source>
        <strain evidence="2">CGMCC 4.7198</strain>
    </source>
</reference>
<gene>
    <name evidence="1" type="ORF">ACFQZP_40515</name>
</gene>
<evidence type="ECO:0000313" key="2">
    <source>
        <dbReference type="Proteomes" id="UP001596957"/>
    </source>
</evidence>
<dbReference type="EMBL" id="JBHTEC010000005">
    <property type="protein sequence ID" value="MFD0287806.1"/>
    <property type="molecule type" value="Genomic_DNA"/>
</dbReference>
<sequence>MTEHSYDAADIDVLEFDAAVRKRPGMYFGVGPGNPRRPTNLLCAVGRHVLHPATSVAGEHTLCGLLEITSDSSFTISMDQSHAWEDPGTPVLGYFGSLLRPEWWLLAGAAALSGRVAVEMWCAGRGLRQVHTGIRPLTAPQAFHPPQGSGTSVSFIFDPVYVGPHFVLPTDLEGLDLHGPDCWEPAGTGHVLFRDVRRGRAAQEVLHR</sequence>
<evidence type="ECO:0000313" key="1">
    <source>
        <dbReference type="EMBL" id="MFD0287806.1"/>
    </source>
</evidence>
<proteinExistence type="predicted"/>
<name>A0ABW2VTR9_9ACTN</name>
<dbReference type="Gene3D" id="3.30.565.10">
    <property type="entry name" value="Histidine kinase-like ATPase, C-terminal domain"/>
    <property type="match status" value="1"/>
</dbReference>
<accession>A0ABW2VTR9</accession>
<organism evidence="1 2">
    <name type="scientific">Streptomyces lutosisoli</name>
    <dbReference type="NCBI Taxonomy" id="2665721"/>
    <lineage>
        <taxon>Bacteria</taxon>
        <taxon>Bacillati</taxon>
        <taxon>Actinomycetota</taxon>
        <taxon>Actinomycetes</taxon>
        <taxon>Kitasatosporales</taxon>
        <taxon>Streptomycetaceae</taxon>
        <taxon>Streptomyces</taxon>
    </lineage>
</organism>
<protein>
    <submittedName>
        <fullName evidence="1">Uncharacterized protein</fullName>
    </submittedName>
</protein>
<keyword evidence="2" id="KW-1185">Reference proteome</keyword>
<dbReference type="InterPro" id="IPR036890">
    <property type="entry name" value="HATPase_C_sf"/>
</dbReference>
<dbReference type="RefSeq" id="WP_381263646.1">
    <property type="nucleotide sequence ID" value="NZ_JBHTBI010000081.1"/>
</dbReference>
<comment type="caution">
    <text evidence="1">The sequence shown here is derived from an EMBL/GenBank/DDBJ whole genome shotgun (WGS) entry which is preliminary data.</text>
</comment>
<dbReference type="Proteomes" id="UP001596957">
    <property type="component" value="Unassembled WGS sequence"/>
</dbReference>